<evidence type="ECO:0000313" key="2">
    <source>
        <dbReference type="Proteomes" id="UP001162060"/>
    </source>
</evidence>
<dbReference type="EMBL" id="CAKLBY020000217">
    <property type="protein sequence ID" value="CAK7934834.1"/>
    <property type="molecule type" value="Genomic_DNA"/>
</dbReference>
<proteinExistence type="predicted"/>
<comment type="caution">
    <text evidence="1">The sequence shown here is derived from an EMBL/GenBank/DDBJ whole genome shotgun (WGS) entry which is preliminary data.</text>
</comment>
<evidence type="ECO:0000313" key="1">
    <source>
        <dbReference type="EMBL" id="CAK7934834.1"/>
    </source>
</evidence>
<gene>
    <name evidence="1" type="ORF">PM001_LOCUS19984</name>
</gene>
<organism evidence="1 2">
    <name type="scientific">Peronospora matthiolae</name>
    <dbReference type="NCBI Taxonomy" id="2874970"/>
    <lineage>
        <taxon>Eukaryota</taxon>
        <taxon>Sar</taxon>
        <taxon>Stramenopiles</taxon>
        <taxon>Oomycota</taxon>
        <taxon>Peronosporomycetes</taxon>
        <taxon>Peronosporales</taxon>
        <taxon>Peronosporaceae</taxon>
        <taxon>Peronospora</taxon>
    </lineage>
</organism>
<dbReference type="Proteomes" id="UP001162060">
    <property type="component" value="Unassembled WGS sequence"/>
</dbReference>
<protein>
    <submittedName>
        <fullName evidence="1">Uncharacterized protein</fullName>
    </submittedName>
</protein>
<sequence>MGPFTVLKAIGDAYTLDILPSLRLHPTIYVRSLKEYSPASLHGMAPSSDSKAHSLRAPKNLAFLVPHPFKHLAVRLPSLARCSLTPRSSIKGSFSFQLGIDSLVQSRVFIFLGKPGRQQYLREGAPLLVEAKGQKR</sequence>
<reference evidence="1" key="1">
    <citation type="submission" date="2024-01" db="EMBL/GenBank/DDBJ databases">
        <authorList>
            <person name="Webb A."/>
        </authorList>
    </citation>
    <scope>NUCLEOTIDE SEQUENCE</scope>
    <source>
        <strain evidence="1">Pm1</strain>
    </source>
</reference>
<accession>A0AAV1UJ06</accession>
<dbReference type="AlphaFoldDB" id="A0AAV1UJ06"/>
<name>A0AAV1UJ06_9STRA</name>